<dbReference type="EMBL" id="CP136522">
    <property type="protein sequence ID" value="WOT04722.1"/>
    <property type="molecule type" value="Genomic_DNA"/>
</dbReference>
<evidence type="ECO:0000256" key="7">
    <source>
        <dbReference type="ARBA" id="ARBA00022982"/>
    </source>
</evidence>
<dbReference type="InterPro" id="IPR036280">
    <property type="entry name" value="Multihaem_cyt_sf"/>
</dbReference>
<accession>A0ABZ0JXY8</accession>
<dbReference type="InterPro" id="IPR012286">
    <property type="entry name" value="Tetrahaem_cytochrome"/>
</dbReference>
<keyword evidence="5" id="KW-0479">Metal-binding</keyword>
<evidence type="ECO:0000256" key="1">
    <source>
        <dbReference type="ARBA" id="ARBA00001926"/>
    </source>
</evidence>
<organism evidence="10 11">
    <name type="scientific">Shewanella youngdeokensis</name>
    <dbReference type="NCBI Taxonomy" id="2999068"/>
    <lineage>
        <taxon>Bacteria</taxon>
        <taxon>Pseudomonadati</taxon>
        <taxon>Pseudomonadota</taxon>
        <taxon>Gammaproteobacteria</taxon>
        <taxon>Alteromonadales</taxon>
        <taxon>Shewanellaceae</taxon>
        <taxon>Shewanella</taxon>
    </lineage>
</organism>
<evidence type="ECO:0000256" key="6">
    <source>
        <dbReference type="ARBA" id="ARBA00022764"/>
    </source>
</evidence>
<name>A0ABZ0JXY8_9GAMM</name>
<feature type="domain" description="Tetrahaem cytochrome" evidence="9">
    <location>
        <begin position="31"/>
        <end position="106"/>
    </location>
</feature>
<keyword evidence="7" id="KW-0249">Electron transport</keyword>
<dbReference type="Gene3D" id="1.10.1130.10">
    <property type="entry name" value="Flavocytochrome C3, Chain A"/>
    <property type="match status" value="1"/>
</dbReference>
<sequence>MADTRMTMIVFLMSLIVFGPTIAYAQTMKPHHKNAGLECSDCHITKPFEEVLMDQCQSCHDIPEKKEDYHGAPDKHDSPHYGPELECDNCHAEHEESDNFCNSCHEFDFKVP</sequence>
<keyword evidence="6" id="KW-0574">Periplasm</keyword>
<evidence type="ECO:0000313" key="10">
    <source>
        <dbReference type="EMBL" id="WOT04722.1"/>
    </source>
</evidence>
<evidence type="ECO:0000256" key="5">
    <source>
        <dbReference type="ARBA" id="ARBA00022723"/>
    </source>
</evidence>
<proteinExistence type="predicted"/>
<comment type="cofactor">
    <cofactor evidence="1">
        <name>heme c</name>
        <dbReference type="ChEBI" id="CHEBI:61717"/>
    </cofactor>
</comment>
<reference evidence="10 11" key="1">
    <citation type="submission" date="2023-10" db="EMBL/GenBank/DDBJ databases">
        <title>Complete genome sequence of Shewanella sp. DAU334.</title>
        <authorList>
            <person name="Lee Y.-S."/>
            <person name="Jeong H.-R."/>
            <person name="Hwang E.-J."/>
            <person name="Choi Y.-L."/>
            <person name="Kim G.-D."/>
        </authorList>
    </citation>
    <scope>NUCLEOTIDE SEQUENCE [LARGE SCALE GENOMIC DNA]</scope>
    <source>
        <strain evidence="10 11">DAU334</strain>
    </source>
</reference>
<evidence type="ECO:0000256" key="3">
    <source>
        <dbReference type="ARBA" id="ARBA00022448"/>
    </source>
</evidence>
<keyword evidence="11" id="KW-1185">Reference proteome</keyword>
<evidence type="ECO:0000256" key="8">
    <source>
        <dbReference type="ARBA" id="ARBA00023004"/>
    </source>
</evidence>
<evidence type="ECO:0000256" key="2">
    <source>
        <dbReference type="ARBA" id="ARBA00004418"/>
    </source>
</evidence>
<evidence type="ECO:0000256" key="4">
    <source>
        <dbReference type="ARBA" id="ARBA00022617"/>
    </source>
</evidence>
<dbReference type="RefSeq" id="WP_310472359.1">
    <property type="nucleotide sequence ID" value="NZ_CP136522.1"/>
</dbReference>
<keyword evidence="3" id="KW-0813">Transport</keyword>
<gene>
    <name evidence="10" type="ORF">RGE70_15595</name>
</gene>
<comment type="subcellular location">
    <subcellularLocation>
        <location evidence="2">Periplasm</location>
    </subcellularLocation>
</comment>
<keyword evidence="8" id="KW-0408">Iron</keyword>
<dbReference type="SUPFAM" id="SSF48695">
    <property type="entry name" value="Multiheme cytochromes"/>
    <property type="match status" value="1"/>
</dbReference>
<evidence type="ECO:0000313" key="11">
    <source>
        <dbReference type="Proteomes" id="UP001529491"/>
    </source>
</evidence>
<keyword evidence="4" id="KW-0349">Heme</keyword>
<protein>
    <submittedName>
        <fullName evidence="10">Cytochrome c3 family protein</fullName>
    </submittedName>
</protein>
<dbReference type="Pfam" id="PF14537">
    <property type="entry name" value="Cytochrom_c3_2"/>
    <property type="match status" value="1"/>
</dbReference>
<evidence type="ECO:0000259" key="9">
    <source>
        <dbReference type="Pfam" id="PF14537"/>
    </source>
</evidence>
<dbReference type="Proteomes" id="UP001529491">
    <property type="component" value="Chromosome"/>
</dbReference>